<gene>
    <name evidence="2" type="ORF">RUA4292_02841</name>
</gene>
<feature type="signal peptide" evidence="1">
    <location>
        <begin position="1"/>
        <end position="36"/>
    </location>
</feature>
<organism evidence="2 3">
    <name type="scientific">Ruegeria atlantica</name>
    <dbReference type="NCBI Taxonomy" id="81569"/>
    <lineage>
        <taxon>Bacteria</taxon>
        <taxon>Pseudomonadati</taxon>
        <taxon>Pseudomonadota</taxon>
        <taxon>Alphaproteobacteria</taxon>
        <taxon>Rhodobacterales</taxon>
        <taxon>Roseobacteraceae</taxon>
        <taxon>Ruegeria</taxon>
    </lineage>
</organism>
<sequence>MSYGLCNFQLKSVRSFLSVAVIAAGFGAMTTTTAFAQVFMTQEELLATIPGGQLSGVSNNDGKTPWIQAYSKATSKKNGKLNGLWDGKDKYTGDWFVKDDQWCEKGNWGQKCWSVERIGANEFRIYENGQPKKNTWKLK</sequence>
<dbReference type="EMBL" id="CYPU01000039">
    <property type="protein sequence ID" value="CUH48656.1"/>
    <property type="molecule type" value="Genomic_DNA"/>
</dbReference>
<feature type="chain" id="PRO_5006062064" description="DUF995 domain-containing protein" evidence="1">
    <location>
        <begin position="37"/>
        <end position="139"/>
    </location>
</feature>
<evidence type="ECO:0000313" key="3">
    <source>
        <dbReference type="Proteomes" id="UP000050783"/>
    </source>
</evidence>
<name>A0A0P1EYS6_9RHOB</name>
<reference evidence="2 3" key="1">
    <citation type="submission" date="2015-09" db="EMBL/GenBank/DDBJ databases">
        <authorList>
            <consortium name="Swine Surveillance"/>
        </authorList>
    </citation>
    <scope>NUCLEOTIDE SEQUENCE [LARGE SCALE GENOMIC DNA]</scope>
    <source>
        <strain evidence="2 3">CECT 4292</strain>
    </source>
</reference>
<proteinExistence type="predicted"/>
<evidence type="ECO:0008006" key="4">
    <source>
        <dbReference type="Google" id="ProtNLM"/>
    </source>
</evidence>
<keyword evidence="1" id="KW-0732">Signal</keyword>
<dbReference type="AlphaFoldDB" id="A0A0P1EYS6"/>
<protein>
    <recommendedName>
        <fullName evidence="4">DUF995 domain-containing protein</fullName>
    </recommendedName>
</protein>
<dbReference type="Proteomes" id="UP000050783">
    <property type="component" value="Unassembled WGS sequence"/>
</dbReference>
<evidence type="ECO:0000256" key="1">
    <source>
        <dbReference type="SAM" id="SignalP"/>
    </source>
</evidence>
<evidence type="ECO:0000313" key="2">
    <source>
        <dbReference type="EMBL" id="CUH48656.1"/>
    </source>
</evidence>
<accession>A0A0P1EYS6</accession>